<dbReference type="HOGENOM" id="CLU_1666512_0_0_0"/>
<reference evidence="1 2" key="1">
    <citation type="journal article" date="2010" name="DNA Res.">
        <title>Bacterial lifestyle in a deep-sea hydrothermal vent chimney revealed by the genome sequence of the thermophilic bacterium Deferribacter desulfuricans SSM1.</title>
        <authorList>
            <person name="Takaki Y."/>
            <person name="Shimamura S."/>
            <person name="Nakagawa S."/>
            <person name="Fukuhara Y."/>
            <person name="Horikawa H."/>
            <person name="Ankai A."/>
            <person name="Harada T."/>
            <person name="Hosoyama A."/>
            <person name="Oguchi A."/>
            <person name="Fukui S."/>
            <person name="Fujita N."/>
            <person name="Takami H."/>
            <person name="Takai K."/>
        </authorList>
    </citation>
    <scope>NUCLEOTIDE SEQUENCE [LARGE SCALE GENOMIC DNA]</scope>
    <source>
        <strain evidence="2">DSM 14783 / JCM 11476 / NBRC 101012 / SSM1</strain>
        <plasmid evidence="2">Plasmid megaplasmid pDF308</plasmid>
    </source>
</reference>
<organism evidence="1 2">
    <name type="scientific">Deferribacter desulfuricans (strain DSM 14783 / JCM 11476 / NBRC 101012 / SSM1)</name>
    <dbReference type="NCBI Taxonomy" id="639282"/>
    <lineage>
        <taxon>Bacteria</taxon>
        <taxon>Pseudomonadati</taxon>
        <taxon>Deferribacterota</taxon>
        <taxon>Deferribacteres</taxon>
        <taxon>Deferribacterales</taxon>
        <taxon>Deferribacteraceae</taxon>
        <taxon>Deferribacter</taxon>
    </lineage>
</organism>
<protein>
    <submittedName>
        <fullName evidence="1">Uncharacterized protein</fullName>
    </submittedName>
</protein>
<dbReference type="KEGG" id="ddf:DEFDS_P077"/>
<dbReference type="Proteomes" id="UP000001520">
    <property type="component" value="Plasmid megaplasmid pDF308"/>
</dbReference>
<name>D3PEQ9_DEFDS</name>
<proteinExistence type="predicted"/>
<dbReference type="RefSeq" id="WP_013008938.1">
    <property type="nucleotide sequence ID" value="NC_013940.1"/>
</dbReference>
<keyword evidence="2" id="KW-1185">Reference proteome</keyword>
<dbReference type="AlphaFoldDB" id="D3PEQ9"/>
<sequence length="158" mass="17857">MKKLLVIFGLTTFLLVNNLFSVSYATENKTKTSEKPYYIIFDKNFIEHSLKGLTGCKILKVGKGDVSSYGITDFEYMSSTVDRKKGLPVKLYKFITNSLEIEKKYVQKRGYNALIVQDVEYVYGFDTNDSMSIINGKVGSRSLAVAVVYVDALIKCRN</sequence>
<gene>
    <name evidence="1" type="ordered locus">DEFDS_P077</name>
</gene>
<geneLocation type="plasmid" evidence="1 2">
    <name>megaplasmid pDF308</name>
</geneLocation>
<evidence type="ECO:0000313" key="2">
    <source>
        <dbReference type="Proteomes" id="UP000001520"/>
    </source>
</evidence>
<keyword evidence="1" id="KW-0614">Plasmid</keyword>
<accession>D3PEQ9</accession>
<dbReference type="EMBL" id="AP011530">
    <property type="protein sequence ID" value="BAI81701.1"/>
    <property type="molecule type" value="Genomic_DNA"/>
</dbReference>
<evidence type="ECO:0000313" key="1">
    <source>
        <dbReference type="EMBL" id="BAI81701.1"/>
    </source>
</evidence>